<sequence length="275" mass="30919">MEQGGWPFEVALHHRMQWPCADPWCERCEAIGSEFQAVGVVVQYIRDTEQRLNVSGSRHVTAALRVALRRELHLTEDQFNNLRKGERWLQPSDYARLLRHSILGLRLQAVLSGSVVLHKAVQDVRLSIRSPFTQLMQQAIVETVKARTMHDVHEQEERLGHVAETIRTLMSVAAELQRAVTEQGGDPGPESWEAERLRLDRGSPGATSLARMPLRQRVLRLVTAEGTATGAIRATLHARGIECTATQIAQAISGLRRSGLIERTDVRGVWRRTNP</sequence>
<evidence type="ECO:0000313" key="2">
    <source>
        <dbReference type="Proteomes" id="UP000072763"/>
    </source>
</evidence>
<dbReference type="EMBL" id="LDRC01000039">
    <property type="protein sequence ID" value="KTR52016.1"/>
    <property type="molecule type" value="Genomic_DNA"/>
</dbReference>
<gene>
    <name evidence="1" type="ORF">NS359_07960</name>
</gene>
<evidence type="ECO:0000313" key="1">
    <source>
        <dbReference type="EMBL" id="KTR52016.1"/>
    </source>
</evidence>
<dbReference type="Proteomes" id="UP000072763">
    <property type="component" value="Unassembled WGS sequence"/>
</dbReference>
<comment type="caution">
    <text evidence="1">The sequence shown here is derived from an EMBL/GenBank/DDBJ whole genome shotgun (WGS) entry which is preliminary data.</text>
</comment>
<accession>A0A147DRG2</accession>
<dbReference type="AlphaFoldDB" id="A0A147DRG2"/>
<protein>
    <submittedName>
        <fullName evidence="1">Uncharacterized protein</fullName>
    </submittedName>
</protein>
<reference evidence="1 2" key="1">
    <citation type="journal article" date="2016" name="Front. Microbiol.">
        <title>Genomic Resource of Rice Seed Associated Bacteria.</title>
        <authorList>
            <person name="Midha S."/>
            <person name="Bansal K."/>
            <person name="Sharma S."/>
            <person name="Kumar N."/>
            <person name="Patil P.P."/>
            <person name="Chaudhry V."/>
            <person name="Patil P.B."/>
        </authorList>
    </citation>
    <scope>NUCLEOTIDE SEQUENCE [LARGE SCALE GENOMIC DNA]</scope>
    <source>
        <strain evidence="1 2">NS359</strain>
    </source>
</reference>
<name>A0A147DRG2_9MICO</name>
<proteinExistence type="predicted"/>
<organism evidence="1 2">
    <name type="scientific">Curtobacterium oceanosedimentum</name>
    <dbReference type="NCBI Taxonomy" id="465820"/>
    <lineage>
        <taxon>Bacteria</taxon>
        <taxon>Bacillati</taxon>
        <taxon>Actinomycetota</taxon>
        <taxon>Actinomycetes</taxon>
        <taxon>Micrococcales</taxon>
        <taxon>Microbacteriaceae</taxon>
        <taxon>Curtobacterium</taxon>
    </lineage>
</organism>